<organism evidence="1 2">
    <name type="scientific">Handelsmanbacteria sp. (strain RIFCSPLOWO2_12_FULL_64_10)</name>
    <dbReference type="NCBI Taxonomy" id="1817868"/>
    <lineage>
        <taxon>Bacteria</taxon>
        <taxon>Candidatus Handelsmaniibacteriota</taxon>
    </lineage>
</organism>
<comment type="caution">
    <text evidence="1">The sequence shown here is derived from an EMBL/GenBank/DDBJ whole genome shotgun (WGS) entry which is preliminary data.</text>
</comment>
<evidence type="ECO:0000313" key="1">
    <source>
        <dbReference type="EMBL" id="OGG55406.1"/>
    </source>
</evidence>
<dbReference type="Pfam" id="PF10771">
    <property type="entry name" value="DUF2582"/>
    <property type="match status" value="1"/>
</dbReference>
<dbReference type="InterPro" id="IPR019707">
    <property type="entry name" value="DUF2582"/>
</dbReference>
<proteinExistence type="predicted"/>
<sequence length="67" mass="7714">MINRDIGATAGEVWHFLEANGETSWRQVEKRVNRPQRLVGMGIGWLAREDKVQVREEAGVYYVALKK</sequence>
<name>A0A1F6D1U7_HANXR</name>
<dbReference type="Proteomes" id="UP000178606">
    <property type="component" value="Unassembled WGS sequence"/>
</dbReference>
<dbReference type="EMBL" id="MFKF01000080">
    <property type="protein sequence ID" value="OGG55406.1"/>
    <property type="molecule type" value="Genomic_DNA"/>
</dbReference>
<accession>A0A1F6D1U7</accession>
<evidence type="ECO:0000313" key="2">
    <source>
        <dbReference type="Proteomes" id="UP000178606"/>
    </source>
</evidence>
<reference evidence="1 2" key="1">
    <citation type="journal article" date="2016" name="Nat. Commun.">
        <title>Thousands of microbial genomes shed light on interconnected biogeochemical processes in an aquifer system.</title>
        <authorList>
            <person name="Anantharaman K."/>
            <person name="Brown C.T."/>
            <person name="Hug L.A."/>
            <person name="Sharon I."/>
            <person name="Castelle C.J."/>
            <person name="Probst A.J."/>
            <person name="Thomas B.C."/>
            <person name="Singh A."/>
            <person name="Wilkins M.J."/>
            <person name="Karaoz U."/>
            <person name="Brodie E.L."/>
            <person name="Williams K.H."/>
            <person name="Hubbard S.S."/>
            <person name="Banfield J.F."/>
        </authorList>
    </citation>
    <scope>NUCLEOTIDE SEQUENCE [LARGE SCALE GENOMIC DNA]</scope>
    <source>
        <strain evidence="2">RIFCSPLOWO2_12_FULL_64_10</strain>
    </source>
</reference>
<dbReference type="Gene3D" id="1.10.10.10">
    <property type="entry name" value="Winged helix-like DNA-binding domain superfamily/Winged helix DNA-binding domain"/>
    <property type="match status" value="1"/>
</dbReference>
<gene>
    <name evidence="1" type="ORF">A3F84_26225</name>
</gene>
<evidence type="ECO:0008006" key="3">
    <source>
        <dbReference type="Google" id="ProtNLM"/>
    </source>
</evidence>
<dbReference type="InterPro" id="IPR036388">
    <property type="entry name" value="WH-like_DNA-bd_sf"/>
</dbReference>
<protein>
    <recommendedName>
        <fullName evidence="3">Winged helix-turn-helix domain-containing protein</fullName>
    </recommendedName>
</protein>
<dbReference type="AlphaFoldDB" id="A0A1F6D1U7"/>